<organism evidence="2 3">
    <name type="scientific">Halocatena salina</name>
    <dbReference type="NCBI Taxonomy" id="2934340"/>
    <lineage>
        <taxon>Archaea</taxon>
        <taxon>Methanobacteriati</taxon>
        <taxon>Methanobacteriota</taxon>
        <taxon>Stenosarchaea group</taxon>
        <taxon>Halobacteria</taxon>
        <taxon>Halobacteriales</taxon>
        <taxon>Natronomonadaceae</taxon>
        <taxon>Halocatena</taxon>
    </lineage>
</organism>
<feature type="compositionally biased region" description="Basic and acidic residues" evidence="1">
    <location>
        <begin position="137"/>
        <end position="147"/>
    </location>
</feature>
<protein>
    <submittedName>
        <fullName evidence="2">Uncharacterized protein</fullName>
    </submittedName>
</protein>
<dbReference type="AlphaFoldDB" id="A0A8U0A547"/>
<dbReference type="Gene3D" id="1.10.287.1490">
    <property type="match status" value="1"/>
</dbReference>
<evidence type="ECO:0000313" key="2">
    <source>
        <dbReference type="EMBL" id="UPM43037.1"/>
    </source>
</evidence>
<dbReference type="RefSeq" id="WP_247993707.1">
    <property type="nucleotide sequence ID" value="NZ_CP096019.1"/>
</dbReference>
<dbReference type="EMBL" id="CP096019">
    <property type="protein sequence ID" value="UPM43037.1"/>
    <property type="molecule type" value="Genomic_DNA"/>
</dbReference>
<evidence type="ECO:0000313" key="3">
    <source>
        <dbReference type="Proteomes" id="UP000831768"/>
    </source>
</evidence>
<dbReference type="SUPFAM" id="SSF58100">
    <property type="entry name" value="Bacterial hemolysins"/>
    <property type="match status" value="1"/>
</dbReference>
<name>A0A8U0A547_9EURY</name>
<feature type="region of interest" description="Disordered" evidence="1">
    <location>
        <begin position="137"/>
        <end position="180"/>
    </location>
</feature>
<dbReference type="Proteomes" id="UP000831768">
    <property type="component" value="Chromosome"/>
</dbReference>
<dbReference type="KEGG" id="haad:MW046_00970"/>
<feature type="region of interest" description="Disordered" evidence="1">
    <location>
        <begin position="205"/>
        <end position="233"/>
    </location>
</feature>
<sequence>MRTAESEAVIAEAAGVTVEKRFEPDEFPVPAIAFTISSKRDDPITLRMHDTLPDEVNSDHIGLHPEYGGEYWSVEENSAVFKRPFDPNEEYVTVYGLRHIYVDTADQFLVEPEIEILDPATDILGENSGQHVREVIAGESDDVRSPDPRAGAGGNTRGGTSVRPGGRSGEQPQSGAPAMDSVADALAEEIRNGTVDDQTLETLQESLTIEPQRPDRSQRQRGGGAKSDSSMDARIRRLQADVGDLRAYTDALEGFLDENGEAQVILSDFRQELDDLSPRVSSLETQTNEMSEELSNTIDDFSGEIGALSSDVDSLTTEIDSLNDYIDSLSDDLSTFESDLESVSSDVSRLQSRVRRLDNSTATEEDLEQIQAELDSLATFRQRMQSVFDG</sequence>
<dbReference type="GeneID" id="71926575"/>
<evidence type="ECO:0000256" key="1">
    <source>
        <dbReference type="SAM" id="MobiDB-lite"/>
    </source>
</evidence>
<gene>
    <name evidence="2" type="ORF">MW046_00970</name>
</gene>
<reference evidence="2" key="1">
    <citation type="submission" date="2022-04" db="EMBL/GenBank/DDBJ databases">
        <title>Halocatena sp. nov., isolated from a salt lake.</title>
        <authorList>
            <person name="Cui H.-L."/>
        </authorList>
    </citation>
    <scope>NUCLEOTIDE SEQUENCE</scope>
    <source>
        <strain evidence="2">AD-1</strain>
    </source>
</reference>
<accession>A0A8U0A547</accession>
<keyword evidence="3" id="KW-1185">Reference proteome</keyword>
<proteinExistence type="predicted"/>